<evidence type="ECO:0000256" key="5">
    <source>
        <dbReference type="ARBA" id="ARBA00023002"/>
    </source>
</evidence>
<dbReference type="CDD" id="cd07363">
    <property type="entry name" value="45_DOPA_Dioxygenase"/>
    <property type="match status" value="1"/>
</dbReference>
<keyword evidence="4" id="KW-0862">Zinc</keyword>
<protein>
    <submittedName>
        <fullName evidence="7">DODA-type extradiol aromatic ring-opening family dioxygenase</fullName>
        <ecNumber evidence="7">1.13.-.-</ecNumber>
    </submittedName>
</protein>
<reference evidence="7 8" key="1">
    <citation type="journal article" date="2016" name="Int. J. Syst. Evol. Microbiol.">
        <title>Peptococcus simiae sp. nov., isolated from rhesus macaque faeces and emended description of the genus Peptococcus.</title>
        <authorList>
            <person name="Shkoporov A.N."/>
            <person name="Efimov B.A."/>
            <person name="Kondova I."/>
            <person name="Ouwerling B."/>
            <person name="Chaplin A.V."/>
            <person name="Shcherbakova V.A."/>
            <person name="Langermans J.A.M."/>
        </authorList>
    </citation>
    <scope>NUCLEOTIDE SEQUENCE [LARGE SCALE GENOMIC DNA]</scope>
    <source>
        <strain evidence="7 8">M108</strain>
    </source>
</reference>
<dbReference type="Proteomes" id="UP001631949">
    <property type="component" value="Unassembled WGS sequence"/>
</dbReference>
<sequence>MRMPVLFIGHGSPMIALEDSPLTDKLKQVGQKIQDIDGPVRGILSISAHWYKNANYVQSAAQPEQIYDMYGFPEALYQVEYPAKGDLAITEAVQAVLGDEVTLNDRWGVDHGSWTVLVHMFPAADIPVVQLSVNSQLGPRAAYDLGRKLAPLRDRGLLIMGSGNIVHNLRQVRGDIDGGTPQTERFAGFITEAVEAGDIEALLNYESHPDAAYAVPTPDHFRPFIMALGAADGDPARAFNRENRMGALAMDSYLFTESADQAGRYDL</sequence>
<dbReference type="GO" id="GO:0051213">
    <property type="term" value="F:dioxygenase activity"/>
    <property type="evidence" value="ECO:0007669"/>
    <property type="project" value="UniProtKB-KW"/>
</dbReference>
<evidence type="ECO:0000256" key="2">
    <source>
        <dbReference type="ARBA" id="ARBA00007581"/>
    </source>
</evidence>
<evidence type="ECO:0000256" key="1">
    <source>
        <dbReference type="ARBA" id="ARBA00001947"/>
    </source>
</evidence>
<keyword evidence="8" id="KW-1185">Reference proteome</keyword>
<name>A0ABW9GWB9_9FIRM</name>
<comment type="caution">
    <text evidence="7">The sequence shown here is derived from an EMBL/GenBank/DDBJ whole genome shotgun (WGS) entry which is preliminary data.</text>
</comment>
<gene>
    <name evidence="7" type="ORF">ACKQTC_01180</name>
</gene>
<comment type="cofactor">
    <cofactor evidence="1">
        <name>Zn(2+)</name>
        <dbReference type="ChEBI" id="CHEBI:29105"/>
    </cofactor>
</comment>
<dbReference type="InterPro" id="IPR004183">
    <property type="entry name" value="Xdiol_dOase_suB"/>
</dbReference>
<dbReference type="Gene3D" id="3.40.830.10">
    <property type="entry name" value="LigB-like"/>
    <property type="match status" value="1"/>
</dbReference>
<feature type="domain" description="Extradiol ring-cleavage dioxygenase class III enzyme subunit B" evidence="6">
    <location>
        <begin position="6"/>
        <end position="242"/>
    </location>
</feature>
<dbReference type="SUPFAM" id="SSF53213">
    <property type="entry name" value="LigB-like"/>
    <property type="match status" value="1"/>
</dbReference>
<dbReference type="InterPro" id="IPR014436">
    <property type="entry name" value="Extradiol_dOase_DODA"/>
</dbReference>
<dbReference type="Pfam" id="PF02900">
    <property type="entry name" value="LigB"/>
    <property type="match status" value="1"/>
</dbReference>
<dbReference type="PANTHER" id="PTHR30096">
    <property type="entry name" value="4,5-DOPA DIOXYGENASE EXTRADIOL-LIKE PROTEIN"/>
    <property type="match status" value="1"/>
</dbReference>
<evidence type="ECO:0000256" key="4">
    <source>
        <dbReference type="ARBA" id="ARBA00022833"/>
    </source>
</evidence>
<dbReference type="EC" id="1.13.-.-" evidence="7"/>
<dbReference type="PIRSF" id="PIRSF006157">
    <property type="entry name" value="Doxgns_DODA"/>
    <property type="match status" value="1"/>
</dbReference>
<keyword evidence="5 7" id="KW-0560">Oxidoreductase</keyword>
<dbReference type="RefSeq" id="WP_408976607.1">
    <property type="nucleotide sequence ID" value="NZ_JBJUVG010000001.1"/>
</dbReference>
<evidence type="ECO:0000259" key="6">
    <source>
        <dbReference type="Pfam" id="PF02900"/>
    </source>
</evidence>
<evidence type="ECO:0000256" key="3">
    <source>
        <dbReference type="ARBA" id="ARBA00022723"/>
    </source>
</evidence>
<evidence type="ECO:0000313" key="7">
    <source>
        <dbReference type="EMBL" id="MFM9412990.1"/>
    </source>
</evidence>
<proteinExistence type="inferred from homology"/>
<keyword evidence="7" id="KW-0223">Dioxygenase</keyword>
<comment type="similarity">
    <text evidence="2">Belongs to the DODA-type extradiol aromatic ring-opening dioxygenase family.</text>
</comment>
<accession>A0ABW9GWB9</accession>
<evidence type="ECO:0000313" key="8">
    <source>
        <dbReference type="Proteomes" id="UP001631949"/>
    </source>
</evidence>
<dbReference type="PANTHER" id="PTHR30096:SF0">
    <property type="entry name" value="4,5-DOPA DIOXYGENASE EXTRADIOL-LIKE PROTEIN"/>
    <property type="match status" value="1"/>
</dbReference>
<organism evidence="7 8">
    <name type="scientific">Peptococcus simiae</name>
    <dbReference type="NCBI Taxonomy" id="1643805"/>
    <lineage>
        <taxon>Bacteria</taxon>
        <taxon>Bacillati</taxon>
        <taxon>Bacillota</taxon>
        <taxon>Clostridia</taxon>
        <taxon>Eubacteriales</taxon>
        <taxon>Peptococcaceae</taxon>
        <taxon>Peptococcus</taxon>
    </lineage>
</organism>
<dbReference type="EMBL" id="JBJUVG010000001">
    <property type="protein sequence ID" value="MFM9412990.1"/>
    <property type="molecule type" value="Genomic_DNA"/>
</dbReference>
<keyword evidence="3" id="KW-0479">Metal-binding</keyword>